<feature type="region of interest" description="Disordered" evidence="1">
    <location>
        <begin position="104"/>
        <end position="206"/>
    </location>
</feature>
<protein>
    <submittedName>
        <fullName evidence="2">Uncharacterized protein</fullName>
    </submittedName>
</protein>
<gene>
    <name evidence="2" type="ORF">EHS24_007371</name>
</gene>
<evidence type="ECO:0000313" key="2">
    <source>
        <dbReference type="EMBL" id="RSH82403.1"/>
    </source>
</evidence>
<reference evidence="2 3" key="1">
    <citation type="submission" date="2018-11" db="EMBL/GenBank/DDBJ databases">
        <title>Genome sequence of Apiotrichum porosum DSM 27194.</title>
        <authorList>
            <person name="Aliyu H."/>
            <person name="Gorte O."/>
            <person name="Ochsenreither K."/>
        </authorList>
    </citation>
    <scope>NUCLEOTIDE SEQUENCE [LARGE SCALE GENOMIC DNA]</scope>
    <source>
        <strain evidence="2 3">DSM 27194</strain>
    </source>
</reference>
<dbReference type="RefSeq" id="XP_028476635.1">
    <property type="nucleotide sequence ID" value="XM_028622742.1"/>
</dbReference>
<sequence>MGTTSTSKARRGFKQKAKGAEARVAAGLPPLHFAAPSLVTDNSPAASTSSSITFPPPTQRSDVIEERKQELYLLRLETEIEVQREKKYLAWMRADEVAAQWQEATRRRKEEQAALEAPVKRYKTSVNAENKDAPDNDEPSAQTAVGLAASEDGGQRKVYRAAQKAGMISPDSAPVPDEHAQAKDEEVTVASNQQNATTTKEDMDEA</sequence>
<organism evidence="2 3">
    <name type="scientific">Apiotrichum porosum</name>
    <dbReference type="NCBI Taxonomy" id="105984"/>
    <lineage>
        <taxon>Eukaryota</taxon>
        <taxon>Fungi</taxon>
        <taxon>Dikarya</taxon>
        <taxon>Basidiomycota</taxon>
        <taxon>Agaricomycotina</taxon>
        <taxon>Tremellomycetes</taxon>
        <taxon>Trichosporonales</taxon>
        <taxon>Trichosporonaceae</taxon>
        <taxon>Apiotrichum</taxon>
    </lineage>
</organism>
<feature type="compositionally biased region" description="Basic residues" evidence="1">
    <location>
        <begin position="8"/>
        <end position="17"/>
    </location>
</feature>
<keyword evidence="3" id="KW-1185">Reference proteome</keyword>
<accession>A0A427XU79</accession>
<dbReference type="EMBL" id="RSCE01000005">
    <property type="protein sequence ID" value="RSH82403.1"/>
    <property type="molecule type" value="Genomic_DNA"/>
</dbReference>
<dbReference type="GeneID" id="39591914"/>
<dbReference type="Proteomes" id="UP000279236">
    <property type="component" value="Unassembled WGS sequence"/>
</dbReference>
<evidence type="ECO:0000313" key="3">
    <source>
        <dbReference type="Proteomes" id="UP000279236"/>
    </source>
</evidence>
<name>A0A427XU79_9TREE</name>
<feature type="region of interest" description="Disordered" evidence="1">
    <location>
        <begin position="34"/>
        <end position="63"/>
    </location>
</feature>
<comment type="caution">
    <text evidence="2">The sequence shown here is derived from an EMBL/GenBank/DDBJ whole genome shotgun (WGS) entry which is preliminary data.</text>
</comment>
<dbReference type="AlphaFoldDB" id="A0A427XU79"/>
<evidence type="ECO:0000256" key="1">
    <source>
        <dbReference type="SAM" id="MobiDB-lite"/>
    </source>
</evidence>
<feature type="compositionally biased region" description="Basic and acidic residues" evidence="1">
    <location>
        <begin position="176"/>
        <end position="186"/>
    </location>
</feature>
<feature type="compositionally biased region" description="Polar residues" evidence="1">
    <location>
        <begin position="189"/>
        <end position="198"/>
    </location>
</feature>
<feature type="compositionally biased region" description="Low complexity" evidence="1">
    <location>
        <begin position="43"/>
        <end position="53"/>
    </location>
</feature>
<feature type="region of interest" description="Disordered" evidence="1">
    <location>
        <begin position="1"/>
        <end position="21"/>
    </location>
</feature>
<proteinExistence type="predicted"/>